<dbReference type="EMBL" id="BGZK01001165">
    <property type="protein sequence ID" value="GBP73206.1"/>
    <property type="molecule type" value="Genomic_DNA"/>
</dbReference>
<dbReference type="AlphaFoldDB" id="A0A4C1YAV9"/>
<reference evidence="1 2" key="1">
    <citation type="journal article" date="2019" name="Commun. Biol.">
        <title>The bagworm genome reveals a unique fibroin gene that provides high tensile strength.</title>
        <authorList>
            <person name="Kono N."/>
            <person name="Nakamura H."/>
            <person name="Ohtoshi R."/>
            <person name="Tomita M."/>
            <person name="Numata K."/>
            <person name="Arakawa K."/>
        </authorList>
    </citation>
    <scope>NUCLEOTIDE SEQUENCE [LARGE SCALE GENOMIC DNA]</scope>
</reference>
<dbReference type="Proteomes" id="UP000299102">
    <property type="component" value="Unassembled WGS sequence"/>
</dbReference>
<sequence length="242" mass="27160">MTDVGLSGGINGTMIDGCKFVLLFLYQTIFPEFKAKALDIEFIFARQDWRPKENAVLSATKYGLVVSSSFSPFLSIRQPTPPSSRYPIPTQAAGKALVTSLGLRVSMCVGDHLIFGDSHTYIERTFDNVRWPAIKNQLIAWYICLKGDFEGLYTGLNSRFNLFEVLEFLLQELGDLGVYVQAFMENVVLMFSEQATSVVEVEANRALAHMKIRAIETSVAFYSLRHAELTEQSSVIPRDCTF</sequence>
<name>A0A4C1YAV9_EUMVA</name>
<evidence type="ECO:0000313" key="1">
    <source>
        <dbReference type="EMBL" id="GBP73206.1"/>
    </source>
</evidence>
<gene>
    <name evidence="1" type="ORF">EVAR_54940_1</name>
</gene>
<protein>
    <submittedName>
        <fullName evidence="1">Uncharacterized protein</fullName>
    </submittedName>
</protein>
<evidence type="ECO:0000313" key="2">
    <source>
        <dbReference type="Proteomes" id="UP000299102"/>
    </source>
</evidence>
<accession>A0A4C1YAV9</accession>
<proteinExistence type="predicted"/>
<dbReference type="OrthoDB" id="7382669at2759"/>
<keyword evidence="2" id="KW-1185">Reference proteome</keyword>
<comment type="caution">
    <text evidence="1">The sequence shown here is derived from an EMBL/GenBank/DDBJ whole genome shotgun (WGS) entry which is preliminary data.</text>
</comment>
<organism evidence="1 2">
    <name type="scientific">Eumeta variegata</name>
    <name type="common">Bagworm moth</name>
    <name type="synonym">Eumeta japonica</name>
    <dbReference type="NCBI Taxonomy" id="151549"/>
    <lineage>
        <taxon>Eukaryota</taxon>
        <taxon>Metazoa</taxon>
        <taxon>Ecdysozoa</taxon>
        <taxon>Arthropoda</taxon>
        <taxon>Hexapoda</taxon>
        <taxon>Insecta</taxon>
        <taxon>Pterygota</taxon>
        <taxon>Neoptera</taxon>
        <taxon>Endopterygota</taxon>
        <taxon>Lepidoptera</taxon>
        <taxon>Glossata</taxon>
        <taxon>Ditrysia</taxon>
        <taxon>Tineoidea</taxon>
        <taxon>Psychidae</taxon>
        <taxon>Oiketicinae</taxon>
        <taxon>Eumeta</taxon>
    </lineage>
</organism>